<dbReference type="EMBL" id="FOMS01000004">
    <property type="protein sequence ID" value="SFD93738.1"/>
    <property type="molecule type" value="Genomic_DNA"/>
</dbReference>
<keyword evidence="1" id="KW-0472">Membrane</keyword>
<evidence type="ECO:0000313" key="4">
    <source>
        <dbReference type="Proteomes" id="UP000325289"/>
    </source>
</evidence>
<keyword evidence="1" id="KW-1133">Transmembrane helix</keyword>
<organism evidence="3 4">
    <name type="scientific">Roseivivax sediminis</name>
    <dbReference type="NCBI Taxonomy" id="936889"/>
    <lineage>
        <taxon>Bacteria</taxon>
        <taxon>Pseudomonadati</taxon>
        <taxon>Pseudomonadota</taxon>
        <taxon>Alphaproteobacteria</taxon>
        <taxon>Rhodobacterales</taxon>
        <taxon>Roseobacteraceae</taxon>
        <taxon>Roseivivax</taxon>
    </lineage>
</organism>
<dbReference type="InterPro" id="IPR025509">
    <property type="entry name" value="DUF4396"/>
</dbReference>
<protein>
    <recommendedName>
        <fullName evidence="2">DUF4396 domain-containing protein</fullName>
    </recommendedName>
</protein>
<feature type="transmembrane region" description="Helical" evidence="1">
    <location>
        <begin position="179"/>
        <end position="201"/>
    </location>
</feature>
<evidence type="ECO:0000256" key="1">
    <source>
        <dbReference type="SAM" id="Phobius"/>
    </source>
</evidence>
<evidence type="ECO:0000313" key="3">
    <source>
        <dbReference type="EMBL" id="SFD93738.1"/>
    </source>
</evidence>
<feature type="transmembrane region" description="Helical" evidence="1">
    <location>
        <begin position="45"/>
        <end position="65"/>
    </location>
</feature>
<feature type="transmembrane region" description="Helical" evidence="1">
    <location>
        <begin position="111"/>
        <end position="133"/>
    </location>
</feature>
<reference evidence="3 4" key="1">
    <citation type="submission" date="2016-10" db="EMBL/GenBank/DDBJ databases">
        <authorList>
            <person name="Varghese N."/>
            <person name="Submissions S."/>
        </authorList>
    </citation>
    <scope>NUCLEOTIDE SEQUENCE [LARGE SCALE GENOMIC DNA]</scope>
    <source>
        <strain evidence="4">YIM D21,KCTC 23444,ACCC 10710</strain>
    </source>
</reference>
<keyword evidence="1" id="KW-0812">Transmembrane</keyword>
<dbReference type="RefSeq" id="WP_149755515.1">
    <property type="nucleotide sequence ID" value="NZ_FOMS01000004.1"/>
</dbReference>
<dbReference type="Pfam" id="PF14342">
    <property type="entry name" value="DUF4396"/>
    <property type="match status" value="1"/>
</dbReference>
<sequence>MDVVTALLSSPLVLGLWVAAMVPCLAWTIRDLTTRNSHLMSLMKLVWALTVAYSGPLGLLIYRWAGRKEIARDSPARRGARSVAHCYSGCGLGEIAGLFIAVGLLSLATVWVAALTFACAYAAGFALTVGPLVQEGTPLRTALRDAVLSETPSITVMEVVAIGTDLWLSGGATMGEVRFWSSLVVSLSLGLLAAWPMNIWLIQRGVKSGMMDPRHTHHDHDREGAHA</sequence>
<feature type="transmembrane region" description="Helical" evidence="1">
    <location>
        <begin position="154"/>
        <end position="173"/>
    </location>
</feature>
<proteinExistence type="predicted"/>
<dbReference type="AlphaFoldDB" id="A0A1I1WH70"/>
<keyword evidence="4" id="KW-1185">Reference proteome</keyword>
<gene>
    <name evidence="3" type="ORF">SAMN04515678_104287</name>
</gene>
<name>A0A1I1WH70_9RHOB</name>
<feature type="transmembrane region" description="Helical" evidence="1">
    <location>
        <begin position="86"/>
        <end position="105"/>
    </location>
</feature>
<dbReference type="OrthoDB" id="1495425at2"/>
<feature type="domain" description="DUF4396" evidence="2">
    <location>
        <begin position="78"/>
        <end position="207"/>
    </location>
</feature>
<evidence type="ECO:0000259" key="2">
    <source>
        <dbReference type="Pfam" id="PF14342"/>
    </source>
</evidence>
<dbReference type="Proteomes" id="UP000325289">
    <property type="component" value="Unassembled WGS sequence"/>
</dbReference>
<accession>A0A1I1WH70</accession>